<dbReference type="InterPro" id="IPR036259">
    <property type="entry name" value="MFS_trans_sf"/>
</dbReference>
<keyword evidence="2 5" id="KW-0812">Transmembrane</keyword>
<sequence>MSRLPPHKMAITEFDSVFNHIGGFGRYQMGLFVVNCIMNVFLAFIYFGQMFMTLTPPHWCRPPPGLQELNLTQEELMHLTIPKDNTSEKFLQCRRYDVDFVEEVRNNNHSWPNTSWPTVKCTHGWNYDYSFYYPTITSQLDWVCDDDWLPTLSQSLFFVGSLVASPLLGWASDKWGRLPIIVSTNMLGGVAGIISAFCSSFVSFTIFRFIVGMTYDTHFMVTYILLLEYVSSEYRTVMANVPIMFFLTAAMCSMPWIALGVANWSTFAIIIHAPQLVPESARWLISKGRTDDTVKILKKAASVNGKTLTPDFLEEFREYGSKQAKNDESTATVMDLLNTPVLRRRFLVLCIISGQQYPVEVLPTVARGSGSMAIHTVGYLAAFTSPYIVYLSKFGYYLPYLVIGMITVAGGLCCIGLPETLNQILPDSLQDGETYFCDQSFFYNPCYRKNEDVQEDVITMAGMKEGVDNASCLENVDKGTNKEI</sequence>
<organism evidence="6 7">
    <name type="scientific">Homarus americanus</name>
    <name type="common">American lobster</name>
    <dbReference type="NCBI Taxonomy" id="6706"/>
    <lineage>
        <taxon>Eukaryota</taxon>
        <taxon>Metazoa</taxon>
        <taxon>Ecdysozoa</taxon>
        <taxon>Arthropoda</taxon>
        <taxon>Crustacea</taxon>
        <taxon>Multicrustacea</taxon>
        <taxon>Malacostraca</taxon>
        <taxon>Eumalacostraca</taxon>
        <taxon>Eucarida</taxon>
        <taxon>Decapoda</taxon>
        <taxon>Pleocyemata</taxon>
        <taxon>Astacidea</taxon>
        <taxon>Nephropoidea</taxon>
        <taxon>Nephropidae</taxon>
        <taxon>Homarus</taxon>
    </lineage>
</organism>
<dbReference type="EMBL" id="JAHLQT010028947">
    <property type="protein sequence ID" value="KAG7161539.1"/>
    <property type="molecule type" value="Genomic_DNA"/>
</dbReference>
<dbReference type="Gene3D" id="1.20.1250.20">
    <property type="entry name" value="MFS general substrate transporter like domains"/>
    <property type="match status" value="2"/>
</dbReference>
<feature type="transmembrane region" description="Helical" evidence="5">
    <location>
        <begin position="237"/>
        <end position="258"/>
    </location>
</feature>
<protein>
    <submittedName>
        <fullName evidence="6">Solute carrier family 22 member 3-like 2</fullName>
    </submittedName>
</protein>
<feature type="transmembrane region" description="Helical" evidence="5">
    <location>
        <begin position="397"/>
        <end position="417"/>
    </location>
</feature>
<evidence type="ECO:0000313" key="7">
    <source>
        <dbReference type="Proteomes" id="UP000747542"/>
    </source>
</evidence>
<name>A0A8J5MS33_HOMAM</name>
<comment type="caution">
    <text evidence="6">The sequence shown here is derived from an EMBL/GenBank/DDBJ whole genome shotgun (WGS) entry which is preliminary data.</text>
</comment>
<dbReference type="Proteomes" id="UP000747542">
    <property type="component" value="Unassembled WGS sequence"/>
</dbReference>
<feature type="transmembrane region" description="Helical" evidence="5">
    <location>
        <begin position="29"/>
        <end position="47"/>
    </location>
</feature>
<keyword evidence="3 5" id="KW-1133">Transmembrane helix</keyword>
<keyword evidence="4 5" id="KW-0472">Membrane</keyword>
<feature type="transmembrane region" description="Helical" evidence="5">
    <location>
        <begin position="178"/>
        <end position="203"/>
    </location>
</feature>
<evidence type="ECO:0000256" key="5">
    <source>
        <dbReference type="SAM" id="Phobius"/>
    </source>
</evidence>
<dbReference type="Pfam" id="PF00083">
    <property type="entry name" value="Sugar_tr"/>
    <property type="match status" value="1"/>
</dbReference>
<evidence type="ECO:0000313" key="6">
    <source>
        <dbReference type="EMBL" id="KAG7161539.1"/>
    </source>
</evidence>
<evidence type="ECO:0000256" key="3">
    <source>
        <dbReference type="ARBA" id="ARBA00022989"/>
    </source>
</evidence>
<keyword evidence="7" id="KW-1185">Reference proteome</keyword>
<gene>
    <name evidence="6" type="primary">Slc22A3-L2</name>
    <name evidence="6" type="ORF">Hamer_G014094</name>
</gene>
<reference evidence="6" key="1">
    <citation type="journal article" date="2021" name="Sci. Adv.">
        <title>The American lobster genome reveals insights on longevity, neural, and immune adaptations.</title>
        <authorList>
            <person name="Polinski J.M."/>
            <person name="Zimin A.V."/>
            <person name="Clark K.F."/>
            <person name="Kohn A.B."/>
            <person name="Sadowski N."/>
            <person name="Timp W."/>
            <person name="Ptitsyn A."/>
            <person name="Khanna P."/>
            <person name="Romanova D.Y."/>
            <person name="Williams P."/>
            <person name="Greenwood S.J."/>
            <person name="Moroz L.L."/>
            <person name="Walt D.R."/>
            <person name="Bodnar A.G."/>
        </authorList>
    </citation>
    <scope>NUCLEOTIDE SEQUENCE</scope>
    <source>
        <strain evidence="6">GMGI-L3</strain>
    </source>
</reference>
<evidence type="ECO:0000256" key="2">
    <source>
        <dbReference type="ARBA" id="ARBA00022692"/>
    </source>
</evidence>
<evidence type="ECO:0000256" key="1">
    <source>
        <dbReference type="ARBA" id="ARBA00004141"/>
    </source>
</evidence>
<dbReference type="PANTHER" id="PTHR24064">
    <property type="entry name" value="SOLUTE CARRIER FAMILY 22 MEMBER"/>
    <property type="match status" value="1"/>
</dbReference>
<accession>A0A8J5MS33</accession>
<dbReference type="GO" id="GO:0016020">
    <property type="term" value="C:membrane"/>
    <property type="evidence" value="ECO:0007669"/>
    <property type="project" value="UniProtKB-SubCell"/>
</dbReference>
<dbReference type="InterPro" id="IPR005828">
    <property type="entry name" value="MFS_sugar_transport-like"/>
</dbReference>
<feature type="transmembrane region" description="Helical" evidence="5">
    <location>
        <begin position="372"/>
        <end position="391"/>
    </location>
</feature>
<feature type="transmembrane region" description="Helical" evidence="5">
    <location>
        <begin position="209"/>
        <end position="230"/>
    </location>
</feature>
<dbReference type="GO" id="GO:0022857">
    <property type="term" value="F:transmembrane transporter activity"/>
    <property type="evidence" value="ECO:0007669"/>
    <property type="project" value="InterPro"/>
</dbReference>
<comment type="subcellular location">
    <subcellularLocation>
        <location evidence="1">Membrane</location>
        <topology evidence="1">Multi-pass membrane protein</topology>
    </subcellularLocation>
</comment>
<dbReference type="AlphaFoldDB" id="A0A8J5MS33"/>
<dbReference type="SUPFAM" id="SSF103473">
    <property type="entry name" value="MFS general substrate transporter"/>
    <property type="match status" value="2"/>
</dbReference>
<evidence type="ECO:0000256" key="4">
    <source>
        <dbReference type="ARBA" id="ARBA00023136"/>
    </source>
</evidence>
<proteinExistence type="predicted"/>